<protein>
    <submittedName>
        <fullName evidence="1">Uncharacterized protein</fullName>
    </submittedName>
</protein>
<evidence type="ECO:0000313" key="2">
    <source>
        <dbReference type="Proteomes" id="UP000199092"/>
    </source>
</evidence>
<sequence>MAEHTGCDHPLEEHQRVRMDDLDVEGGLVVCRQDCPCVDTWAVEGATPPDYGDDLPLLRAMVWEMAAVERQLERLRRREHP</sequence>
<dbReference type="EMBL" id="LT629749">
    <property type="protein sequence ID" value="SDT40569.1"/>
    <property type="molecule type" value="Genomic_DNA"/>
</dbReference>
<name>A0A1H2A3S2_9ACTN</name>
<keyword evidence="2" id="KW-1185">Reference proteome</keyword>
<dbReference type="AlphaFoldDB" id="A0A1H2A3S2"/>
<reference evidence="1 2" key="1">
    <citation type="submission" date="2016-10" db="EMBL/GenBank/DDBJ databases">
        <authorList>
            <person name="de Groot N.N."/>
        </authorList>
    </citation>
    <scope>NUCLEOTIDE SEQUENCE [LARGE SCALE GENOMIC DNA]</scope>
    <source>
        <strain evidence="1 2">DSM 21741</strain>
    </source>
</reference>
<dbReference type="STRING" id="546871.SAMN04488543_4196"/>
<dbReference type="RefSeq" id="WP_091415791.1">
    <property type="nucleotide sequence ID" value="NZ_LT629749.1"/>
</dbReference>
<gene>
    <name evidence="1" type="ORF">SAMN04488543_4196</name>
</gene>
<proteinExistence type="predicted"/>
<organism evidence="1 2">
    <name type="scientific">Friedmanniella luteola</name>
    <dbReference type="NCBI Taxonomy" id="546871"/>
    <lineage>
        <taxon>Bacteria</taxon>
        <taxon>Bacillati</taxon>
        <taxon>Actinomycetota</taxon>
        <taxon>Actinomycetes</taxon>
        <taxon>Propionibacteriales</taxon>
        <taxon>Nocardioidaceae</taxon>
        <taxon>Friedmanniella</taxon>
    </lineage>
</organism>
<dbReference type="Proteomes" id="UP000199092">
    <property type="component" value="Chromosome I"/>
</dbReference>
<evidence type="ECO:0000313" key="1">
    <source>
        <dbReference type="EMBL" id="SDT40569.1"/>
    </source>
</evidence>
<accession>A0A1H2A3S2</accession>